<evidence type="ECO:0000313" key="2">
    <source>
        <dbReference type="Proteomes" id="UP000264006"/>
    </source>
</evidence>
<reference evidence="1 2" key="1">
    <citation type="submission" date="2018-09" db="EMBL/GenBank/DDBJ databases">
        <title>Complete genome sequence of Euzebya sp. DY32-46 isolated from seawater of Pacific Ocean.</title>
        <authorList>
            <person name="Xu L."/>
            <person name="Wu Y.-H."/>
            <person name="Xu X.-W."/>
        </authorList>
    </citation>
    <scope>NUCLEOTIDE SEQUENCE [LARGE SCALE GENOMIC DNA]</scope>
    <source>
        <strain evidence="1 2">DY32-46</strain>
    </source>
</reference>
<proteinExistence type="predicted"/>
<dbReference type="Proteomes" id="UP000264006">
    <property type="component" value="Chromosome"/>
</dbReference>
<dbReference type="KEGG" id="euz:DVS28_a1339"/>
<keyword evidence="2" id="KW-1185">Reference proteome</keyword>
<protein>
    <submittedName>
        <fullName evidence="1">Uncharacterized protein</fullName>
    </submittedName>
</protein>
<dbReference type="OrthoDB" id="5242886at2"/>
<sequence>MQVVGAPRRSLFDAVRPADVQAAGDRIRGPGGVALAALRHAGVTGGELTPADAVVLGGRAFGTLREGWMGAGEDDALALGYGVAAIRSRRTAGGRTWVLLRTAAFTQGATMEAAAMLPGLDPVRLCPVVVGPRSDAGRIVGLLRAMGLSVHQADNDDAWSVLSALDHAVRDAEDGASVVVATREDR</sequence>
<accession>A0A346XUZ1</accession>
<gene>
    <name evidence="1" type="ORF">DVS28_a1339</name>
</gene>
<dbReference type="EMBL" id="CP031165">
    <property type="protein sequence ID" value="AXV06038.1"/>
    <property type="molecule type" value="Genomic_DNA"/>
</dbReference>
<name>A0A346XUZ1_9ACTN</name>
<organism evidence="1 2">
    <name type="scientific">Euzebya pacifica</name>
    <dbReference type="NCBI Taxonomy" id="1608957"/>
    <lineage>
        <taxon>Bacteria</taxon>
        <taxon>Bacillati</taxon>
        <taxon>Actinomycetota</taxon>
        <taxon>Nitriliruptoria</taxon>
        <taxon>Euzebyales</taxon>
    </lineage>
</organism>
<evidence type="ECO:0000313" key="1">
    <source>
        <dbReference type="EMBL" id="AXV06038.1"/>
    </source>
</evidence>
<dbReference type="AlphaFoldDB" id="A0A346XUZ1"/>